<sequence>MNIVSEFLEKVTTIVESTAATNAAKVAQAISPTFFAAIALYVIYLIYEITYAQRDVLMSEVTKNIGAFALVGAFTYSAPYYSQFVIPFVMHAGSDLSAAVTGGSGTATSVDNLWNMLSVTLNDFKNNELDTLEWYSFTDQLYIYLIWGVGYVGGLLLIYYTTVFLTLSTFMVGILLSAGILFICFSLFAST</sequence>
<proteinExistence type="predicted"/>
<name>A0A5Y4CXK8_SALER</name>
<organism evidence="6">
    <name type="scientific">Salmonella enterica</name>
    <name type="common">Salmonella choleraesuis</name>
    <dbReference type="NCBI Taxonomy" id="28901"/>
    <lineage>
        <taxon>Bacteria</taxon>
        <taxon>Pseudomonadati</taxon>
        <taxon>Pseudomonadota</taxon>
        <taxon>Gammaproteobacteria</taxon>
        <taxon>Enterobacterales</taxon>
        <taxon>Enterobacteriaceae</taxon>
        <taxon>Salmonella</taxon>
    </lineage>
</organism>
<dbReference type="GO" id="GO:0016020">
    <property type="term" value="C:membrane"/>
    <property type="evidence" value="ECO:0007669"/>
    <property type="project" value="UniProtKB-SubCell"/>
</dbReference>
<comment type="subcellular location">
    <subcellularLocation>
        <location evidence="1">Membrane</location>
        <topology evidence="1">Multi-pass membrane protein</topology>
    </subcellularLocation>
</comment>
<feature type="transmembrane region" description="Helical" evidence="5">
    <location>
        <begin position="167"/>
        <end position="189"/>
    </location>
</feature>
<dbReference type="AlphaFoldDB" id="A0A5Y4CXK8"/>
<protein>
    <submittedName>
        <fullName evidence="6">Type IV secretion system protein</fullName>
    </submittedName>
</protein>
<comment type="caution">
    <text evidence="6">The sequence shown here is derived from an EMBL/GenBank/DDBJ whole genome shotgun (WGS) entry which is preliminary data.</text>
</comment>
<evidence type="ECO:0000256" key="4">
    <source>
        <dbReference type="ARBA" id="ARBA00023136"/>
    </source>
</evidence>
<dbReference type="Pfam" id="PF04610">
    <property type="entry name" value="TrbL"/>
    <property type="match status" value="1"/>
</dbReference>
<gene>
    <name evidence="6" type="ORF">FQR38_20020</name>
</gene>
<evidence type="ECO:0000256" key="5">
    <source>
        <dbReference type="SAM" id="Phobius"/>
    </source>
</evidence>
<feature type="transmembrane region" description="Helical" evidence="5">
    <location>
        <begin position="61"/>
        <end position="81"/>
    </location>
</feature>
<keyword evidence="2 5" id="KW-0812">Transmembrane</keyword>
<dbReference type="EMBL" id="AAJAFA010000133">
    <property type="protein sequence ID" value="ECJ9929175.1"/>
    <property type="molecule type" value="Genomic_DNA"/>
</dbReference>
<feature type="transmembrane region" description="Helical" evidence="5">
    <location>
        <begin position="29"/>
        <end position="49"/>
    </location>
</feature>
<reference evidence="6" key="1">
    <citation type="submission" date="2019-07" db="EMBL/GenBank/DDBJ databases">
        <authorList>
            <consortium name="PulseNet: The National Subtyping Network for Foodborne Disease Surveillance"/>
            <person name="Tarr C.L."/>
            <person name="Trees E."/>
            <person name="Katz L.S."/>
            <person name="Carleton-Romer H.A."/>
            <person name="Stroika S."/>
            <person name="Kucerova Z."/>
            <person name="Roache K.F."/>
            <person name="Sabol A.L."/>
            <person name="Besser J."/>
            <person name="Gerner-Smidt P."/>
        </authorList>
    </citation>
    <scope>NUCLEOTIDE SEQUENCE</scope>
    <source>
        <strain evidence="6">PNUSAS085448</strain>
    </source>
</reference>
<feature type="non-terminal residue" evidence="6">
    <location>
        <position position="191"/>
    </location>
</feature>
<evidence type="ECO:0000313" key="6">
    <source>
        <dbReference type="EMBL" id="ECJ9929175.1"/>
    </source>
</evidence>
<evidence type="ECO:0000256" key="1">
    <source>
        <dbReference type="ARBA" id="ARBA00004141"/>
    </source>
</evidence>
<dbReference type="InterPro" id="IPR007688">
    <property type="entry name" value="Conjugal_tfr_TrbL/VirB6"/>
</dbReference>
<evidence type="ECO:0000256" key="3">
    <source>
        <dbReference type="ARBA" id="ARBA00022989"/>
    </source>
</evidence>
<evidence type="ECO:0000256" key="2">
    <source>
        <dbReference type="ARBA" id="ARBA00022692"/>
    </source>
</evidence>
<dbReference type="GO" id="GO:0030255">
    <property type="term" value="P:protein secretion by the type IV secretion system"/>
    <property type="evidence" value="ECO:0007669"/>
    <property type="project" value="InterPro"/>
</dbReference>
<accession>A0A5Y4CXK8</accession>
<keyword evidence="3 5" id="KW-1133">Transmembrane helix</keyword>
<feature type="transmembrane region" description="Helical" evidence="5">
    <location>
        <begin position="141"/>
        <end position="160"/>
    </location>
</feature>
<keyword evidence="4 5" id="KW-0472">Membrane</keyword>